<proteinExistence type="predicted"/>
<reference evidence="2" key="3">
    <citation type="journal article" date="2017" name="Nature">
        <title>Genome sequence of the progenitor of the wheat D genome Aegilops tauschii.</title>
        <authorList>
            <person name="Luo M.C."/>
            <person name="Gu Y.Q."/>
            <person name="Puiu D."/>
            <person name="Wang H."/>
            <person name="Twardziok S.O."/>
            <person name="Deal K.R."/>
            <person name="Huo N."/>
            <person name="Zhu T."/>
            <person name="Wang L."/>
            <person name="Wang Y."/>
            <person name="McGuire P.E."/>
            <person name="Liu S."/>
            <person name="Long H."/>
            <person name="Ramasamy R.K."/>
            <person name="Rodriguez J.C."/>
            <person name="Van S.L."/>
            <person name="Yuan L."/>
            <person name="Wang Z."/>
            <person name="Xia Z."/>
            <person name="Xiao L."/>
            <person name="Anderson O.D."/>
            <person name="Ouyang S."/>
            <person name="Liang Y."/>
            <person name="Zimin A.V."/>
            <person name="Pertea G."/>
            <person name="Qi P."/>
            <person name="Bennetzen J.L."/>
            <person name="Dai X."/>
            <person name="Dawson M.W."/>
            <person name="Muller H.G."/>
            <person name="Kugler K."/>
            <person name="Rivarola-Duarte L."/>
            <person name="Spannagl M."/>
            <person name="Mayer K.F.X."/>
            <person name="Lu F.H."/>
            <person name="Bevan M.W."/>
            <person name="Leroy P."/>
            <person name="Li P."/>
            <person name="You F.M."/>
            <person name="Sun Q."/>
            <person name="Liu Z."/>
            <person name="Lyons E."/>
            <person name="Wicker T."/>
            <person name="Salzberg S.L."/>
            <person name="Devos K.M."/>
            <person name="Dvorak J."/>
        </authorList>
    </citation>
    <scope>NUCLEOTIDE SEQUENCE [LARGE SCALE GENOMIC DNA]</scope>
    <source>
        <strain evidence="2">cv. AL8/78</strain>
    </source>
</reference>
<dbReference type="STRING" id="200361.A0A453D8M7"/>
<dbReference type="PANTHER" id="PTHR47488">
    <property type="entry name" value="HEAVY METAL TRANSPORT/DETOXIFICATION SUPERFAMILY PROTEIN"/>
    <property type="match status" value="1"/>
</dbReference>
<protein>
    <recommendedName>
        <fullName evidence="4">HMA domain-containing protein</fullName>
    </recommendedName>
</protein>
<evidence type="ECO:0008006" key="4">
    <source>
        <dbReference type="Google" id="ProtNLM"/>
    </source>
</evidence>
<organism evidence="2 3">
    <name type="scientific">Aegilops tauschii subsp. strangulata</name>
    <name type="common">Goatgrass</name>
    <dbReference type="NCBI Taxonomy" id="200361"/>
    <lineage>
        <taxon>Eukaryota</taxon>
        <taxon>Viridiplantae</taxon>
        <taxon>Streptophyta</taxon>
        <taxon>Embryophyta</taxon>
        <taxon>Tracheophyta</taxon>
        <taxon>Spermatophyta</taxon>
        <taxon>Magnoliopsida</taxon>
        <taxon>Liliopsida</taxon>
        <taxon>Poales</taxon>
        <taxon>Poaceae</taxon>
        <taxon>BOP clade</taxon>
        <taxon>Pooideae</taxon>
        <taxon>Triticodae</taxon>
        <taxon>Triticeae</taxon>
        <taxon>Triticinae</taxon>
        <taxon>Aegilops</taxon>
    </lineage>
</organism>
<evidence type="ECO:0000313" key="3">
    <source>
        <dbReference type="Proteomes" id="UP000015105"/>
    </source>
</evidence>
<dbReference type="PANTHER" id="PTHR47488:SF21">
    <property type="entry name" value="HMA DOMAIN-CONTAINING PROTEIN"/>
    <property type="match status" value="1"/>
</dbReference>
<dbReference type="GO" id="GO:0046872">
    <property type="term" value="F:metal ion binding"/>
    <property type="evidence" value="ECO:0007669"/>
    <property type="project" value="InterPro"/>
</dbReference>
<feature type="region of interest" description="Disordered" evidence="1">
    <location>
        <begin position="110"/>
        <end position="247"/>
    </location>
</feature>
<dbReference type="InterPro" id="IPR036163">
    <property type="entry name" value="HMA_dom_sf"/>
</dbReference>
<accession>A0A453D8M7</accession>
<dbReference type="Gramene" id="AET2Gv21140900.1">
    <property type="protein sequence ID" value="AET2Gv21140900.1"/>
    <property type="gene ID" value="AET2Gv21140900"/>
</dbReference>
<evidence type="ECO:0000256" key="1">
    <source>
        <dbReference type="SAM" id="MobiDB-lite"/>
    </source>
</evidence>
<dbReference type="SUPFAM" id="SSF55008">
    <property type="entry name" value="HMA, heavy metal-associated domain"/>
    <property type="match status" value="1"/>
</dbReference>
<reference evidence="3" key="1">
    <citation type="journal article" date="2014" name="Science">
        <title>Ancient hybridizations among the ancestral genomes of bread wheat.</title>
        <authorList>
            <consortium name="International Wheat Genome Sequencing Consortium,"/>
            <person name="Marcussen T."/>
            <person name="Sandve S.R."/>
            <person name="Heier L."/>
            <person name="Spannagl M."/>
            <person name="Pfeifer M."/>
            <person name="Jakobsen K.S."/>
            <person name="Wulff B.B."/>
            <person name="Steuernagel B."/>
            <person name="Mayer K.F."/>
            <person name="Olsen O.A."/>
        </authorList>
    </citation>
    <scope>NUCLEOTIDE SEQUENCE [LARGE SCALE GENOMIC DNA]</scope>
    <source>
        <strain evidence="3">cv. AL8/78</strain>
    </source>
</reference>
<dbReference type="EnsemblPlants" id="AET2Gv21140900.1">
    <property type="protein sequence ID" value="AET2Gv21140900.1"/>
    <property type="gene ID" value="AET2Gv21140900"/>
</dbReference>
<dbReference type="GO" id="GO:1900150">
    <property type="term" value="P:regulation of defense response to fungus"/>
    <property type="evidence" value="ECO:0007669"/>
    <property type="project" value="InterPro"/>
</dbReference>
<feature type="compositionally biased region" description="Basic and acidic residues" evidence="1">
    <location>
        <begin position="230"/>
        <end position="247"/>
    </location>
</feature>
<keyword evidence="3" id="KW-1185">Reference proteome</keyword>
<dbReference type="Proteomes" id="UP000015105">
    <property type="component" value="Chromosome 2D"/>
</dbReference>
<name>A0A453D8M7_AEGTS</name>
<evidence type="ECO:0000313" key="2">
    <source>
        <dbReference type="EnsemblPlants" id="AET2Gv21140900.1"/>
    </source>
</evidence>
<dbReference type="InterPro" id="IPR044169">
    <property type="entry name" value="PI21"/>
</dbReference>
<reference evidence="3" key="2">
    <citation type="journal article" date="2017" name="Nat. Plants">
        <title>The Aegilops tauschii genome reveals multiple impacts of transposons.</title>
        <authorList>
            <person name="Zhao G."/>
            <person name="Zou C."/>
            <person name="Li K."/>
            <person name="Wang K."/>
            <person name="Li T."/>
            <person name="Gao L."/>
            <person name="Zhang X."/>
            <person name="Wang H."/>
            <person name="Yang Z."/>
            <person name="Liu X."/>
            <person name="Jiang W."/>
            <person name="Mao L."/>
            <person name="Kong X."/>
            <person name="Jiao Y."/>
            <person name="Jia J."/>
        </authorList>
    </citation>
    <scope>NUCLEOTIDE SEQUENCE [LARGE SCALE GENOMIC DNA]</scope>
    <source>
        <strain evidence="3">cv. AL8/78</strain>
    </source>
</reference>
<sequence>AVAYISLSRPSLPLHLSLSLPLRLSRSLTHNNSMTDQISTIILRVDLDCHQCYKKIRKILCSLQDQERIRTISFDTNNNAVIIDGPFDPHKLSCRIRCKGGKVIKGVQIMGDGKPEEMAGPPPSNSRKKKSKSKGKGKGSPPPPAEQPQEYHPQPPTEQPQTYYPQPPTEQPPAYHHQPPTEQPPEYHPQQPTEQQPAYHPQPPAEQPPEYHHPQQPPPDREMSATMQAVREEERPQERPAELEKPKEMQVHFVPEAGPECHKNPRERRHPMGEMPSWNGPPMVEIPSLPARPVGPCRCTCCASCYQGYYGSCRCSDCGRTYGYTAAVALPPPAGCYGGARTPYCGGYSGYRVICEEDQAGACTIM</sequence>
<feature type="compositionally biased region" description="Basic and acidic residues" evidence="1">
    <location>
        <begin position="209"/>
        <end position="223"/>
    </location>
</feature>
<reference evidence="2" key="4">
    <citation type="submission" date="2019-03" db="UniProtKB">
        <authorList>
            <consortium name="EnsemblPlants"/>
        </authorList>
    </citation>
    <scope>IDENTIFICATION</scope>
</reference>
<reference evidence="2" key="5">
    <citation type="journal article" date="2021" name="G3 (Bethesda)">
        <title>Aegilops tauschii genome assembly Aet v5.0 features greater sequence contiguity and improved annotation.</title>
        <authorList>
            <person name="Wang L."/>
            <person name="Zhu T."/>
            <person name="Rodriguez J.C."/>
            <person name="Deal K.R."/>
            <person name="Dubcovsky J."/>
            <person name="McGuire P.E."/>
            <person name="Lux T."/>
            <person name="Spannagl M."/>
            <person name="Mayer K.F.X."/>
            <person name="Baldrich P."/>
            <person name="Meyers B.C."/>
            <person name="Huo N."/>
            <person name="Gu Y.Q."/>
            <person name="Zhou H."/>
            <person name="Devos K.M."/>
            <person name="Bennetzen J.L."/>
            <person name="Unver T."/>
            <person name="Budak H."/>
            <person name="Gulick P.J."/>
            <person name="Galiba G."/>
            <person name="Kalapos B."/>
            <person name="Nelson D.R."/>
            <person name="Li P."/>
            <person name="You F.M."/>
            <person name="Luo M.C."/>
            <person name="Dvorak J."/>
        </authorList>
    </citation>
    <scope>NUCLEOTIDE SEQUENCE [LARGE SCALE GENOMIC DNA]</scope>
    <source>
        <strain evidence="2">cv. AL8/78</strain>
    </source>
</reference>
<feature type="compositionally biased region" description="Basic residues" evidence="1">
    <location>
        <begin position="126"/>
        <end position="137"/>
    </location>
</feature>
<dbReference type="Gene3D" id="3.30.70.100">
    <property type="match status" value="1"/>
</dbReference>
<dbReference type="AlphaFoldDB" id="A0A453D8M7"/>